<reference evidence="2 3" key="1">
    <citation type="submission" date="2021-03" db="EMBL/GenBank/DDBJ databases">
        <title>Sequencing the genomes of 1000 actinobacteria strains.</title>
        <authorList>
            <person name="Klenk H.-P."/>
        </authorList>
    </citation>
    <scope>NUCLEOTIDE SEQUENCE [LARGE SCALE GENOMIC DNA]</scope>
    <source>
        <strain evidence="2 3">DSM 44580</strain>
    </source>
</reference>
<dbReference type="EMBL" id="JAGIOO010000001">
    <property type="protein sequence ID" value="MBP2474563.1"/>
    <property type="molecule type" value="Genomic_DNA"/>
</dbReference>
<evidence type="ECO:0000256" key="1">
    <source>
        <dbReference type="SAM" id="MobiDB-lite"/>
    </source>
</evidence>
<dbReference type="InterPro" id="IPR045596">
    <property type="entry name" value="DUF6459"/>
</dbReference>
<protein>
    <submittedName>
        <fullName evidence="2">Uncharacterized protein</fullName>
    </submittedName>
</protein>
<name>A0ABS5ADA8_9PSEU</name>
<proteinExistence type="predicted"/>
<accession>A0ABS5ADA8</accession>
<dbReference type="RefSeq" id="WP_086787626.1">
    <property type="nucleotide sequence ID" value="NZ_JAGIOO010000001.1"/>
</dbReference>
<dbReference type="Pfam" id="PF20060">
    <property type="entry name" value="DUF6459"/>
    <property type="match status" value="1"/>
</dbReference>
<feature type="region of interest" description="Disordered" evidence="1">
    <location>
        <begin position="1"/>
        <end position="22"/>
    </location>
</feature>
<gene>
    <name evidence="2" type="ORF">JOF53_003435</name>
</gene>
<sequence>MLSERQLGGPPVGEPRLGQPRLRVVVPRPRPPEDPDQLTLDLWAEAAPPLRSPQHRIAWRLFTVFLEVLGGFRPLGQLRPLVSRRVFEAVRAKPPGGPLGQRVRSVRMCLPTEHAIEASATVLCGTRVRAMAARLDRVEGRWLCTALALL</sequence>
<evidence type="ECO:0000313" key="2">
    <source>
        <dbReference type="EMBL" id="MBP2474563.1"/>
    </source>
</evidence>
<evidence type="ECO:0000313" key="3">
    <source>
        <dbReference type="Proteomes" id="UP001519363"/>
    </source>
</evidence>
<keyword evidence="3" id="KW-1185">Reference proteome</keyword>
<dbReference type="Proteomes" id="UP001519363">
    <property type="component" value="Unassembled WGS sequence"/>
</dbReference>
<comment type="caution">
    <text evidence="2">The sequence shown here is derived from an EMBL/GenBank/DDBJ whole genome shotgun (WGS) entry which is preliminary data.</text>
</comment>
<organism evidence="2 3">
    <name type="scientific">Crossiella equi</name>
    <dbReference type="NCBI Taxonomy" id="130796"/>
    <lineage>
        <taxon>Bacteria</taxon>
        <taxon>Bacillati</taxon>
        <taxon>Actinomycetota</taxon>
        <taxon>Actinomycetes</taxon>
        <taxon>Pseudonocardiales</taxon>
        <taxon>Pseudonocardiaceae</taxon>
        <taxon>Crossiella</taxon>
    </lineage>
</organism>